<organism evidence="1 2">
    <name type="scientific">Diphasiastrum complanatum</name>
    <name type="common">Issler's clubmoss</name>
    <name type="synonym">Lycopodium complanatum</name>
    <dbReference type="NCBI Taxonomy" id="34168"/>
    <lineage>
        <taxon>Eukaryota</taxon>
        <taxon>Viridiplantae</taxon>
        <taxon>Streptophyta</taxon>
        <taxon>Embryophyta</taxon>
        <taxon>Tracheophyta</taxon>
        <taxon>Lycopodiopsida</taxon>
        <taxon>Lycopodiales</taxon>
        <taxon>Lycopodiaceae</taxon>
        <taxon>Lycopodioideae</taxon>
        <taxon>Diphasiastrum</taxon>
    </lineage>
</organism>
<protein>
    <submittedName>
        <fullName evidence="1">Uncharacterized protein</fullName>
    </submittedName>
</protein>
<comment type="caution">
    <text evidence="1">The sequence shown here is derived from an EMBL/GenBank/DDBJ whole genome shotgun (WGS) entry which is preliminary data.</text>
</comment>
<gene>
    <name evidence="1" type="ORF">O6H91_19G035200</name>
</gene>
<evidence type="ECO:0000313" key="1">
    <source>
        <dbReference type="EMBL" id="KAJ7521041.1"/>
    </source>
</evidence>
<dbReference type="Proteomes" id="UP001162992">
    <property type="component" value="Chromosome 19"/>
</dbReference>
<evidence type="ECO:0000313" key="2">
    <source>
        <dbReference type="Proteomes" id="UP001162992"/>
    </source>
</evidence>
<reference evidence="2" key="1">
    <citation type="journal article" date="2024" name="Proc. Natl. Acad. Sci. U.S.A.">
        <title>Extraordinary preservation of gene collinearity over three hundred million years revealed in homosporous lycophytes.</title>
        <authorList>
            <person name="Li C."/>
            <person name="Wickell D."/>
            <person name="Kuo L.Y."/>
            <person name="Chen X."/>
            <person name="Nie B."/>
            <person name="Liao X."/>
            <person name="Peng D."/>
            <person name="Ji J."/>
            <person name="Jenkins J."/>
            <person name="Williams M."/>
            <person name="Shu S."/>
            <person name="Plott C."/>
            <person name="Barry K."/>
            <person name="Rajasekar S."/>
            <person name="Grimwood J."/>
            <person name="Han X."/>
            <person name="Sun S."/>
            <person name="Hou Z."/>
            <person name="He W."/>
            <person name="Dai G."/>
            <person name="Sun C."/>
            <person name="Schmutz J."/>
            <person name="Leebens-Mack J.H."/>
            <person name="Li F.W."/>
            <person name="Wang L."/>
        </authorList>
    </citation>
    <scope>NUCLEOTIDE SEQUENCE [LARGE SCALE GENOMIC DNA]</scope>
    <source>
        <strain evidence="2">cv. PW_Plant_1</strain>
    </source>
</reference>
<sequence length="137" mass="15291">MNLSHCLYYQKMVCQLTLLQVILNVEEDVQEVNPSFAEEVVIAQGYVEPEVADAIVEEPDIGPPGFVRTPRSSPVSQNSPKTLGPIQKGRVGQFGYKKALIMDIYGNPIHKNDLMDIVLGVEEDPRYLTHFPSFSIS</sequence>
<name>A0ACC2AU89_DIPCM</name>
<keyword evidence="2" id="KW-1185">Reference proteome</keyword>
<proteinExistence type="predicted"/>
<dbReference type="EMBL" id="CM055110">
    <property type="protein sequence ID" value="KAJ7521041.1"/>
    <property type="molecule type" value="Genomic_DNA"/>
</dbReference>
<accession>A0ACC2AU89</accession>